<dbReference type="Proteomes" id="UP001603857">
    <property type="component" value="Unassembled WGS sequence"/>
</dbReference>
<evidence type="ECO:0000313" key="1">
    <source>
        <dbReference type="EMBL" id="KAL2330307.1"/>
    </source>
</evidence>
<comment type="caution">
    <text evidence="1">The sequence shown here is derived from an EMBL/GenBank/DDBJ whole genome shotgun (WGS) entry which is preliminary data.</text>
</comment>
<evidence type="ECO:0000313" key="2">
    <source>
        <dbReference type="Proteomes" id="UP001603857"/>
    </source>
</evidence>
<gene>
    <name evidence="1" type="ORF">Fmac_017888</name>
</gene>
<keyword evidence="2" id="KW-1185">Reference proteome</keyword>
<dbReference type="EMBL" id="JBGMDY010000006">
    <property type="protein sequence ID" value="KAL2330307.1"/>
    <property type="molecule type" value="Genomic_DNA"/>
</dbReference>
<proteinExistence type="predicted"/>
<reference evidence="1 2" key="1">
    <citation type="submission" date="2024-08" db="EMBL/GenBank/DDBJ databases">
        <title>Insights into the chromosomal genome structure of Flemingia macrophylla.</title>
        <authorList>
            <person name="Ding Y."/>
            <person name="Zhao Y."/>
            <person name="Bi W."/>
            <person name="Wu M."/>
            <person name="Zhao G."/>
            <person name="Gong Y."/>
            <person name="Li W."/>
            <person name="Zhang P."/>
        </authorList>
    </citation>
    <scope>NUCLEOTIDE SEQUENCE [LARGE SCALE GENOMIC DNA]</scope>
    <source>
        <strain evidence="1">DYQJB</strain>
        <tissue evidence="1">Leaf</tissue>
    </source>
</reference>
<sequence length="72" mass="7877">MGLHAASTSTIRNKKNEDALKKCTKAMLGLDQLVRASYNVHKLGFNRNHLAKIILALSIMGYDYTTPGSVDA</sequence>
<dbReference type="AlphaFoldDB" id="A0ABD1M3C6"/>
<protein>
    <submittedName>
        <fullName evidence="1">Uncharacterized protein</fullName>
    </submittedName>
</protein>
<accession>A0ABD1M3C6</accession>
<name>A0ABD1M3C6_9FABA</name>
<organism evidence="1 2">
    <name type="scientific">Flemingia macrophylla</name>
    <dbReference type="NCBI Taxonomy" id="520843"/>
    <lineage>
        <taxon>Eukaryota</taxon>
        <taxon>Viridiplantae</taxon>
        <taxon>Streptophyta</taxon>
        <taxon>Embryophyta</taxon>
        <taxon>Tracheophyta</taxon>
        <taxon>Spermatophyta</taxon>
        <taxon>Magnoliopsida</taxon>
        <taxon>eudicotyledons</taxon>
        <taxon>Gunneridae</taxon>
        <taxon>Pentapetalae</taxon>
        <taxon>rosids</taxon>
        <taxon>fabids</taxon>
        <taxon>Fabales</taxon>
        <taxon>Fabaceae</taxon>
        <taxon>Papilionoideae</taxon>
        <taxon>50 kb inversion clade</taxon>
        <taxon>NPAAA clade</taxon>
        <taxon>indigoferoid/millettioid clade</taxon>
        <taxon>Phaseoleae</taxon>
        <taxon>Flemingia</taxon>
    </lineage>
</organism>